<evidence type="ECO:0000259" key="1">
    <source>
        <dbReference type="SMART" id="SM00382"/>
    </source>
</evidence>
<dbReference type="EMBL" id="NPBS01000035">
    <property type="protein sequence ID" value="PAF26506.1"/>
    <property type="molecule type" value="Genomic_DNA"/>
</dbReference>
<dbReference type="CDD" id="cd19481">
    <property type="entry name" value="RecA-like_protease"/>
    <property type="match status" value="1"/>
</dbReference>
<accession>A0A268S3I9</accession>
<dbReference type="PANTHER" id="PTHR23077:SF198">
    <property type="entry name" value="ATP-DEPENDENT ZINC METALLOPROTEASE FTSH"/>
    <property type="match status" value="1"/>
</dbReference>
<dbReference type="GO" id="GO:0005524">
    <property type="term" value="F:ATP binding"/>
    <property type="evidence" value="ECO:0007669"/>
    <property type="project" value="InterPro"/>
</dbReference>
<dbReference type="SUPFAM" id="SSF52540">
    <property type="entry name" value="P-loop containing nucleoside triphosphate hydrolases"/>
    <property type="match status" value="1"/>
</dbReference>
<dbReference type="Proteomes" id="UP000216133">
    <property type="component" value="Unassembled WGS sequence"/>
</dbReference>
<dbReference type="GeneID" id="86924584"/>
<dbReference type="SMART" id="SM00382">
    <property type="entry name" value="AAA"/>
    <property type="match status" value="1"/>
</dbReference>
<dbReference type="InterPro" id="IPR003959">
    <property type="entry name" value="ATPase_AAA_core"/>
</dbReference>
<name>A0A268S3I9_SHOCL</name>
<dbReference type="AlphaFoldDB" id="A0A268S3I9"/>
<dbReference type="Pfam" id="PF00004">
    <property type="entry name" value="AAA"/>
    <property type="match status" value="1"/>
</dbReference>
<dbReference type="PANTHER" id="PTHR23077">
    <property type="entry name" value="AAA-FAMILY ATPASE"/>
    <property type="match status" value="1"/>
</dbReference>
<comment type="caution">
    <text evidence="2">The sequence shown here is derived from an EMBL/GenBank/DDBJ whole genome shotgun (WGS) entry which is preliminary data.</text>
</comment>
<dbReference type="RefSeq" id="WP_094424000.1">
    <property type="nucleotide sequence ID" value="NZ_CP019985.1"/>
</dbReference>
<evidence type="ECO:0000313" key="3">
    <source>
        <dbReference type="Proteomes" id="UP000216133"/>
    </source>
</evidence>
<evidence type="ECO:0000313" key="2">
    <source>
        <dbReference type="EMBL" id="PAF26506.1"/>
    </source>
</evidence>
<feature type="domain" description="AAA+ ATPase" evidence="1">
    <location>
        <begin position="215"/>
        <end position="335"/>
    </location>
</feature>
<dbReference type="Gene3D" id="1.10.8.60">
    <property type="match status" value="1"/>
</dbReference>
<dbReference type="Gene3D" id="3.40.50.300">
    <property type="entry name" value="P-loop containing nucleotide triphosphate hydrolases"/>
    <property type="match status" value="1"/>
</dbReference>
<protein>
    <submittedName>
        <fullName evidence="2">ATPase</fullName>
    </submittedName>
</protein>
<organism evidence="2 3">
    <name type="scientific">Shouchella clausii</name>
    <name type="common">Alkalihalobacillus clausii</name>
    <dbReference type="NCBI Taxonomy" id="79880"/>
    <lineage>
        <taxon>Bacteria</taxon>
        <taxon>Bacillati</taxon>
        <taxon>Bacillota</taxon>
        <taxon>Bacilli</taxon>
        <taxon>Bacillales</taxon>
        <taxon>Bacillaceae</taxon>
        <taxon>Shouchella</taxon>
    </lineage>
</organism>
<reference evidence="2 3" key="1">
    <citation type="submission" date="2017-07" db="EMBL/GenBank/DDBJ databases">
        <title>Isolation and whole genome analysis of endospore-forming bacteria from heroin.</title>
        <authorList>
            <person name="Kalinowski J."/>
            <person name="Ahrens B."/>
            <person name="Al-Dilaimi A."/>
            <person name="Winkler A."/>
            <person name="Wibberg D."/>
            <person name="Schleenbecker U."/>
            <person name="Ruckert C."/>
            <person name="Wolfel R."/>
            <person name="Grass G."/>
        </authorList>
    </citation>
    <scope>NUCLEOTIDE SEQUENCE [LARGE SCALE GENOMIC DNA]</scope>
    <source>
        <strain evidence="2 3">7523-2</strain>
    </source>
</reference>
<dbReference type="GO" id="GO:0016887">
    <property type="term" value="F:ATP hydrolysis activity"/>
    <property type="evidence" value="ECO:0007669"/>
    <property type="project" value="InterPro"/>
</dbReference>
<dbReference type="InterPro" id="IPR027417">
    <property type="entry name" value="P-loop_NTPase"/>
</dbReference>
<dbReference type="InterPro" id="IPR003593">
    <property type="entry name" value="AAA+_ATPase"/>
</dbReference>
<dbReference type="InterPro" id="IPR050168">
    <property type="entry name" value="AAA_ATPase_domain"/>
</dbReference>
<sequence length="420" mass="48201">MKCIYEESADQKNDVKGYPGYARLIGGIQDALFAAYGKTFEPYQTDDAHFELWTIFEEDVKNVNPEVEHVAKIFDKLETQTFEYDEEAREPVYRVHRALQNNVYAYKNAGIAFARIPVFDDSSIMYMQCVLATSPLEMENFLQTLRNRLWHKSRNEVLVFKEGMDGFVQEQQPVTRAISREEVVLRADVKEEIYQMLDHFFAEDRSFFTKFNIPYKRGILLYGPPGNGKTTLVKSIAGTVDAPVAYWQITEFTSSESISQVFESATRLAPMILVIEDIDSMPEEARSYFLNTLDGATSKEGIFLIGTTNYPEEIDPGLINRAGRFDRGYEIPLPNKELRHRYVKVLNFQTVVQRADLDKIVSETEGFSFAQIKELFIAAAMEQHTAGKVDINKLIKSMKKEQKKSKTGKWWEGGDELGFH</sequence>
<proteinExistence type="predicted"/>
<gene>
    <name evidence="2" type="ORF">CHH61_07770</name>
</gene>